<dbReference type="PANTHER" id="PTHR22674:SF6">
    <property type="entry name" value="NTPASE KAP FAMILY P-LOOP DOMAIN-CONTAINING PROTEIN 1"/>
    <property type="match status" value="1"/>
</dbReference>
<gene>
    <name evidence="2" type="ORF">FH063_003058</name>
</gene>
<dbReference type="RefSeq" id="WP_149651309.1">
    <property type="nucleotide sequence ID" value="NZ_VEWN01000017.1"/>
</dbReference>
<accession>A0A5B0KLP3</accession>
<reference evidence="2 3" key="1">
    <citation type="submission" date="2019-07" db="EMBL/GenBank/DDBJ databases">
        <title>Genome sequencing of the stress-tolerant strain Azospirillum brasilense Az19.</title>
        <authorList>
            <person name="Maroniche G.A."/>
            <person name="Garcia J.E."/>
            <person name="Pagnussat L."/>
            <person name="Amenta M."/>
            <person name="Creus C.M."/>
        </authorList>
    </citation>
    <scope>NUCLEOTIDE SEQUENCE [LARGE SCALE GENOMIC DNA]</scope>
    <source>
        <strain evidence="2 3">Az19</strain>
    </source>
</reference>
<dbReference type="Proteomes" id="UP000325333">
    <property type="component" value="Unassembled WGS sequence"/>
</dbReference>
<dbReference type="InterPro" id="IPR052754">
    <property type="entry name" value="NTPase_KAP_P-loop"/>
</dbReference>
<proteinExistence type="predicted"/>
<dbReference type="Gene3D" id="3.40.50.300">
    <property type="entry name" value="P-loop containing nucleotide triphosphate hydrolases"/>
    <property type="match status" value="1"/>
</dbReference>
<dbReference type="SUPFAM" id="SSF52540">
    <property type="entry name" value="P-loop containing nucleoside triphosphate hydrolases"/>
    <property type="match status" value="1"/>
</dbReference>
<dbReference type="AlphaFoldDB" id="A0A5B0KLP3"/>
<evidence type="ECO:0000259" key="1">
    <source>
        <dbReference type="Pfam" id="PF07693"/>
    </source>
</evidence>
<protein>
    <recommendedName>
        <fullName evidence="1">KAP NTPase domain-containing protein</fullName>
    </recommendedName>
</protein>
<feature type="domain" description="KAP NTPase" evidence="1">
    <location>
        <begin position="15"/>
        <end position="382"/>
    </location>
</feature>
<dbReference type="InterPro" id="IPR027417">
    <property type="entry name" value="P-loop_NTPase"/>
</dbReference>
<evidence type="ECO:0000313" key="3">
    <source>
        <dbReference type="Proteomes" id="UP000325333"/>
    </source>
</evidence>
<sequence>MWADVDTKQDFLNFSEVADLVVDVVGSPAMRPVSVGVFGTWGTGKSTLLNLIEGGLSTEERKGKFIVVRFDAWLYQGFDDSRAALMEVIATTLLEAAKDNEGLLKKAKSLLGRVNKMRALGLAAEVGALAMGVPTMGWLNKAFGAVGDVISGDGDAEDLDAVREAGKTAKERGKGLLDPEKQRTPPKEIAAFRNEFEEVLRGLGKTLVVFVDNLDRCLPPQTIHTLEALRLFLFMDRTAFVVAADEDMVRHSVSKFFNDPGDRHVTDYLDKLIQVPVRVPAVGVQEIRAYLFMLFASADPGVPAKQMEALRARLEENLRRAWEQEPISTEDALAVLGTTSTDLARGFGIADRMAPMLVNSDEVRGNPRIVKRMLNVVRMRAKIAERRKMPVDEALVAKLALFERCTDSTAATYLYREINAAPDGKPEVLAKLAQHLDDERAFDDACPKEWKPNAKILSFVREWLALDPPLAGVNLRPLVYLSRETIPLRSLKGGLSTVAAEGLRVLLRTTKMSSKSAIAAANSIPESERAAVMKAMIETFRPHGDWLNSPTGFHGALILADRSAEAAVDLAAFINLTNPQGPPPWLGQYVREKSWFKAGEAK</sequence>
<dbReference type="InterPro" id="IPR011646">
    <property type="entry name" value="KAP_P-loop"/>
</dbReference>
<name>A0A5B0KLP3_9PROT</name>
<organism evidence="2 3">
    <name type="scientific">Azospirillum argentinense</name>
    <dbReference type="NCBI Taxonomy" id="2970906"/>
    <lineage>
        <taxon>Bacteria</taxon>
        <taxon>Pseudomonadati</taxon>
        <taxon>Pseudomonadota</taxon>
        <taxon>Alphaproteobacteria</taxon>
        <taxon>Rhodospirillales</taxon>
        <taxon>Azospirillaceae</taxon>
        <taxon>Azospirillum</taxon>
    </lineage>
</organism>
<evidence type="ECO:0000313" key="2">
    <source>
        <dbReference type="EMBL" id="KAA1053139.1"/>
    </source>
</evidence>
<dbReference type="Pfam" id="PF07693">
    <property type="entry name" value="KAP_NTPase"/>
    <property type="match status" value="1"/>
</dbReference>
<dbReference type="PANTHER" id="PTHR22674">
    <property type="entry name" value="NTPASE, KAP FAMILY P-LOOP DOMAIN-CONTAINING 1"/>
    <property type="match status" value="1"/>
</dbReference>
<comment type="caution">
    <text evidence="2">The sequence shown here is derived from an EMBL/GenBank/DDBJ whole genome shotgun (WGS) entry which is preliminary data.</text>
</comment>
<dbReference type="EMBL" id="VEWN01000017">
    <property type="protein sequence ID" value="KAA1053139.1"/>
    <property type="molecule type" value="Genomic_DNA"/>
</dbReference>